<dbReference type="InterPro" id="IPR017452">
    <property type="entry name" value="GPCR_Rhodpsn_7TM"/>
</dbReference>
<dbReference type="GO" id="GO:0004984">
    <property type="term" value="F:olfactory receptor activity"/>
    <property type="evidence" value="ECO:0007669"/>
    <property type="project" value="TreeGrafter"/>
</dbReference>
<evidence type="ECO:0000256" key="2">
    <source>
        <dbReference type="ARBA" id="ARBA00022692"/>
    </source>
</evidence>
<evidence type="ECO:0000313" key="8">
    <source>
        <dbReference type="Ensembl" id="ENSNFUP00015019816.1"/>
    </source>
</evidence>
<dbReference type="CDD" id="cd00637">
    <property type="entry name" value="7tm_classA_rhodopsin-like"/>
    <property type="match status" value="1"/>
</dbReference>
<evidence type="ECO:0000259" key="6">
    <source>
        <dbReference type="PROSITE" id="PS50262"/>
    </source>
</evidence>
<dbReference type="RefSeq" id="XP_015830213.3">
    <property type="nucleotide sequence ID" value="XM_015974727.3"/>
</dbReference>
<feature type="transmembrane region" description="Helical" evidence="5">
    <location>
        <begin position="26"/>
        <end position="54"/>
    </location>
</feature>
<dbReference type="AlphaFoldDB" id="A0A8C6LJL8"/>
<dbReference type="Proteomes" id="UP000822369">
    <property type="component" value="Chromosome 15"/>
</dbReference>
<dbReference type="PANTHER" id="PTHR26451">
    <property type="entry name" value="G_PROTEIN_RECEP_F1_2 DOMAIN-CONTAINING PROTEIN"/>
    <property type="match status" value="1"/>
</dbReference>
<dbReference type="Pfam" id="PF00001">
    <property type="entry name" value="7tm_1"/>
    <property type="match status" value="1"/>
</dbReference>
<dbReference type="InterPro" id="IPR052921">
    <property type="entry name" value="GPCR1_Superfamily_Member"/>
</dbReference>
<sequence length="334" mass="37984">MLLTFKMLLTNQTQVNVSVELQRQELLGLVVSCIVTTLPCCVFLFINVTTLYTLRSKPVFKETSRYILLFNLLFADTVQLAHSQSMFLLPVIRVALLFPVCVALTALYSLSHRISSITLLFMCLERYVAVCFPLRHSAIITIRNTKVVICVIWMFSLLNSIIQLIIMLRFSFQDLQHLQMTDYCGKEGVYVDPMSDIYDKFSTYFLFALGGVTVIFSYTGIMIAARTASTNKVSAKRARRTLLLHLVQMGLTMSSTIQNSLISVVSKNVDRVVTVRMQICLYICINILPKCLSCLIYGLRDRTIRSVLIFNLSCQWGHSSMIPDIQARKKIPVR</sequence>
<feature type="transmembrane region" description="Helical" evidence="5">
    <location>
        <begin position="242"/>
        <end position="263"/>
    </location>
</feature>
<dbReference type="EMBL" id="JAAVVJ010000015">
    <property type="protein sequence ID" value="KAF7206863.1"/>
    <property type="molecule type" value="Genomic_DNA"/>
</dbReference>
<dbReference type="OMA" id="CYTGIIV"/>
<dbReference type="PROSITE" id="PS50262">
    <property type="entry name" value="G_PROTEIN_RECEP_F1_2"/>
    <property type="match status" value="1"/>
</dbReference>
<dbReference type="Ensembl" id="ENSNFUT00015020742.1">
    <property type="protein sequence ID" value="ENSNFUP00015019816.1"/>
    <property type="gene ID" value="ENSNFUG00015009587.1"/>
</dbReference>
<accession>A0A8C6LJL8</accession>
<dbReference type="PROSITE" id="PS00237">
    <property type="entry name" value="G_PROTEIN_RECEP_F1_1"/>
    <property type="match status" value="1"/>
</dbReference>
<gene>
    <name evidence="8" type="primary">LOC107395352</name>
    <name evidence="7" type="ORF">G4P62_017808</name>
</gene>
<keyword evidence="7" id="KW-0675">Receptor</keyword>
<dbReference type="PANTHER" id="PTHR26451:SF866">
    <property type="entry name" value="ODORANT RECEPTOR-RELATED"/>
    <property type="match status" value="1"/>
</dbReference>
<dbReference type="InterPro" id="IPR000276">
    <property type="entry name" value="GPCR_Rhodpsn"/>
</dbReference>
<feature type="transmembrane region" description="Helical" evidence="5">
    <location>
        <begin position="147"/>
        <end position="170"/>
    </location>
</feature>
<dbReference type="SUPFAM" id="SSF81321">
    <property type="entry name" value="Family A G protein-coupled receptor-like"/>
    <property type="match status" value="1"/>
</dbReference>
<dbReference type="FunFam" id="1.20.1070.10:FF:000096">
    <property type="entry name" value="Odorant receptor 131-2"/>
    <property type="match status" value="1"/>
</dbReference>
<reference evidence="7" key="1">
    <citation type="submission" date="2020-03" db="EMBL/GenBank/DDBJ databases">
        <title>Intra-Species Differences in Population Size shape Life History and Genome Evolution.</title>
        <authorList>
            <person name="Willemsen D."/>
            <person name="Cui R."/>
            <person name="Valenzano D.R."/>
        </authorList>
    </citation>
    <scope>NUCLEOTIDE SEQUENCE</scope>
    <source>
        <strain evidence="7">GRZ</strain>
        <tissue evidence="7">Whole</tissue>
    </source>
</reference>
<reference evidence="8" key="2">
    <citation type="submission" date="2025-05" db="UniProtKB">
        <authorList>
            <consortium name="Ensembl"/>
        </authorList>
    </citation>
    <scope>IDENTIFICATION</scope>
</reference>
<dbReference type="GO" id="GO:0004930">
    <property type="term" value="F:G protein-coupled receptor activity"/>
    <property type="evidence" value="ECO:0007669"/>
    <property type="project" value="InterPro"/>
</dbReference>
<dbReference type="Gene3D" id="1.20.1070.10">
    <property type="entry name" value="Rhodopsin 7-helix transmembrane proteins"/>
    <property type="match status" value="1"/>
</dbReference>
<organism evidence="8 9">
    <name type="scientific">Nothobranchius furzeri</name>
    <name type="common">Turquoise killifish</name>
    <dbReference type="NCBI Taxonomy" id="105023"/>
    <lineage>
        <taxon>Eukaryota</taxon>
        <taxon>Metazoa</taxon>
        <taxon>Chordata</taxon>
        <taxon>Craniata</taxon>
        <taxon>Vertebrata</taxon>
        <taxon>Euteleostomi</taxon>
        <taxon>Actinopterygii</taxon>
        <taxon>Neopterygii</taxon>
        <taxon>Teleostei</taxon>
        <taxon>Neoteleostei</taxon>
        <taxon>Acanthomorphata</taxon>
        <taxon>Ovalentaria</taxon>
        <taxon>Atherinomorphae</taxon>
        <taxon>Cyprinodontiformes</taxon>
        <taxon>Nothobranchiidae</taxon>
        <taxon>Nothobranchius</taxon>
    </lineage>
</organism>
<keyword evidence="9" id="KW-1185">Reference proteome</keyword>
<dbReference type="GO" id="GO:0005549">
    <property type="term" value="F:odorant binding"/>
    <property type="evidence" value="ECO:0007669"/>
    <property type="project" value="TreeGrafter"/>
</dbReference>
<dbReference type="OrthoDB" id="5967704at2759"/>
<dbReference type="KEGG" id="nfu:107395352"/>
<evidence type="ECO:0000313" key="7">
    <source>
        <dbReference type="EMBL" id="KAF7206863.1"/>
    </source>
</evidence>
<keyword evidence="2 5" id="KW-0812">Transmembrane</keyword>
<protein>
    <submittedName>
        <fullName evidence="7 8">Olfactory receptor-like protein OLF4</fullName>
    </submittedName>
</protein>
<dbReference type="GeneID" id="107395352"/>
<feature type="transmembrane region" description="Helical" evidence="5">
    <location>
        <begin position="201"/>
        <end position="221"/>
    </location>
</feature>
<evidence type="ECO:0000313" key="9">
    <source>
        <dbReference type="Proteomes" id="UP000694548"/>
    </source>
</evidence>
<dbReference type="GO" id="GO:0016020">
    <property type="term" value="C:membrane"/>
    <property type="evidence" value="ECO:0007669"/>
    <property type="project" value="UniProtKB-SubCell"/>
</dbReference>
<proteinExistence type="predicted"/>
<dbReference type="Proteomes" id="UP000694548">
    <property type="component" value="Unassembled WGS sequence"/>
</dbReference>
<dbReference type="GeneTree" id="ENSGT00940000163093"/>
<keyword evidence="3 5" id="KW-1133">Transmembrane helix</keyword>
<comment type="subcellular location">
    <subcellularLocation>
        <location evidence="1">Membrane</location>
    </subcellularLocation>
</comment>
<evidence type="ECO:0000256" key="3">
    <source>
        <dbReference type="ARBA" id="ARBA00022989"/>
    </source>
</evidence>
<evidence type="ECO:0000256" key="5">
    <source>
        <dbReference type="SAM" id="Phobius"/>
    </source>
</evidence>
<feature type="transmembrane region" description="Helical" evidence="5">
    <location>
        <begin position="275"/>
        <end position="299"/>
    </location>
</feature>
<keyword evidence="4 5" id="KW-0472">Membrane</keyword>
<feature type="domain" description="G-protein coupled receptors family 1 profile" evidence="6">
    <location>
        <begin position="46"/>
        <end position="297"/>
    </location>
</feature>
<evidence type="ECO:0000256" key="1">
    <source>
        <dbReference type="ARBA" id="ARBA00004370"/>
    </source>
</evidence>
<name>A0A8C6LJL8_NOTFU</name>
<evidence type="ECO:0000256" key="4">
    <source>
        <dbReference type="ARBA" id="ARBA00023136"/>
    </source>
</evidence>
<feature type="transmembrane region" description="Helical" evidence="5">
    <location>
        <begin position="88"/>
        <end position="110"/>
    </location>
</feature>